<dbReference type="Pfam" id="PF12833">
    <property type="entry name" value="HTH_18"/>
    <property type="match status" value="1"/>
</dbReference>
<sequence length="255" mass="29184">MNTAIRVNHLPNNCLSHDHEYHQLVIGLSGRAEFEIEGSCGQVSPVKGCLVPSEHTHFYEGIGSNTHLIIDLPRQHPLLEGRMTALNRLFDSPGYFNIDNNLKLFLSFMLKEIDAFGNDPSTSDFLSFALMHRLHERIFRQLPPLQPTDRLTLNIDRINHYIRQNMSDKITVAQLARIACISESRFHLLFRETIGLTPHQYLIQARLKEAYHLLYNSSVSVNDIAAQTGFTSQSALTNAFKKYYQTTPGQIRRQH</sequence>
<evidence type="ECO:0000259" key="4">
    <source>
        <dbReference type="PROSITE" id="PS01124"/>
    </source>
</evidence>
<keyword evidence="3" id="KW-0804">Transcription</keyword>
<evidence type="ECO:0000256" key="3">
    <source>
        <dbReference type="ARBA" id="ARBA00023163"/>
    </source>
</evidence>
<keyword evidence="2" id="KW-0238">DNA-binding</keyword>
<evidence type="ECO:0000313" key="6">
    <source>
        <dbReference type="Proteomes" id="UP000565262"/>
    </source>
</evidence>
<dbReference type="InterPro" id="IPR050204">
    <property type="entry name" value="AraC_XylS_family_regulators"/>
</dbReference>
<evidence type="ECO:0000256" key="2">
    <source>
        <dbReference type="ARBA" id="ARBA00023125"/>
    </source>
</evidence>
<protein>
    <submittedName>
        <fullName evidence="5">Helix-turn-helix transcriptional regulator</fullName>
    </submittedName>
</protein>
<reference evidence="5 6" key="1">
    <citation type="submission" date="2020-08" db="EMBL/GenBank/DDBJ databases">
        <title>Oceanospirillum sp. nov. isolated from marine sediment.</title>
        <authorList>
            <person name="Ji X."/>
        </authorList>
    </citation>
    <scope>NUCLEOTIDE SEQUENCE [LARGE SCALE GENOMIC DNA]</scope>
    <source>
        <strain evidence="5 6">D5</strain>
    </source>
</reference>
<dbReference type="InterPro" id="IPR009057">
    <property type="entry name" value="Homeodomain-like_sf"/>
</dbReference>
<dbReference type="EMBL" id="JACJFM010000001">
    <property type="protein sequence ID" value="MBB1485261.1"/>
    <property type="molecule type" value="Genomic_DNA"/>
</dbReference>
<gene>
    <name evidence="5" type="ORF">H4O21_01330</name>
</gene>
<dbReference type="Gene3D" id="1.10.10.60">
    <property type="entry name" value="Homeodomain-like"/>
    <property type="match status" value="1"/>
</dbReference>
<dbReference type="Gene3D" id="2.60.120.10">
    <property type="entry name" value="Jelly Rolls"/>
    <property type="match status" value="1"/>
</dbReference>
<organism evidence="5 6">
    <name type="scientific">Oceanospirillum sediminis</name>
    <dbReference type="NCBI Taxonomy" id="2760088"/>
    <lineage>
        <taxon>Bacteria</taxon>
        <taxon>Pseudomonadati</taxon>
        <taxon>Pseudomonadota</taxon>
        <taxon>Gammaproteobacteria</taxon>
        <taxon>Oceanospirillales</taxon>
        <taxon>Oceanospirillaceae</taxon>
        <taxon>Oceanospirillum</taxon>
    </lineage>
</organism>
<dbReference type="PROSITE" id="PS01124">
    <property type="entry name" value="HTH_ARAC_FAMILY_2"/>
    <property type="match status" value="1"/>
</dbReference>
<name>A0A839IK32_9GAMM</name>
<comment type="caution">
    <text evidence="5">The sequence shown here is derived from an EMBL/GenBank/DDBJ whole genome shotgun (WGS) entry which is preliminary data.</text>
</comment>
<dbReference type="AlphaFoldDB" id="A0A839IK32"/>
<dbReference type="GO" id="GO:0003700">
    <property type="term" value="F:DNA-binding transcription factor activity"/>
    <property type="evidence" value="ECO:0007669"/>
    <property type="project" value="InterPro"/>
</dbReference>
<dbReference type="PANTHER" id="PTHR46796:SF10">
    <property type="entry name" value="TRANSCRIPTIONAL ACTIVATOR FEAR"/>
    <property type="match status" value="1"/>
</dbReference>
<proteinExistence type="predicted"/>
<keyword evidence="1" id="KW-0805">Transcription regulation</keyword>
<evidence type="ECO:0000256" key="1">
    <source>
        <dbReference type="ARBA" id="ARBA00023015"/>
    </source>
</evidence>
<dbReference type="PANTHER" id="PTHR46796">
    <property type="entry name" value="HTH-TYPE TRANSCRIPTIONAL ACTIVATOR RHAS-RELATED"/>
    <property type="match status" value="1"/>
</dbReference>
<dbReference type="InterPro" id="IPR018060">
    <property type="entry name" value="HTH_AraC"/>
</dbReference>
<dbReference type="SUPFAM" id="SSF46689">
    <property type="entry name" value="Homeodomain-like"/>
    <property type="match status" value="2"/>
</dbReference>
<dbReference type="GO" id="GO:0043565">
    <property type="term" value="F:sequence-specific DNA binding"/>
    <property type="evidence" value="ECO:0007669"/>
    <property type="project" value="InterPro"/>
</dbReference>
<keyword evidence="6" id="KW-1185">Reference proteome</keyword>
<feature type="domain" description="HTH araC/xylS-type" evidence="4">
    <location>
        <begin position="156"/>
        <end position="254"/>
    </location>
</feature>
<dbReference type="RefSeq" id="WP_182807030.1">
    <property type="nucleotide sequence ID" value="NZ_JACJFM010000001.1"/>
</dbReference>
<evidence type="ECO:0000313" key="5">
    <source>
        <dbReference type="EMBL" id="MBB1485261.1"/>
    </source>
</evidence>
<accession>A0A839IK32</accession>
<dbReference type="Proteomes" id="UP000565262">
    <property type="component" value="Unassembled WGS sequence"/>
</dbReference>
<dbReference type="SMART" id="SM00342">
    <property type="entry name" value="HTH_ARAC"/>
    <property type="match status" value="1"/>
</dbReference>
<dbReference type="InterPro" id="IPR014710">
    <property type="entry name" value="RmlC-like_jellyroll"/>
</dbReference>